<dbReference type="PANTHER" id="PTHR33164:SF105">
    <property type="entry name" value="TRANSCRIPTIONAL REPRESSOR PROTEIN-RELATED"/>
    <property type="match status" value="1"/>
</dbReference>
<sequence length="132" mass="14454">MSSSCYCTLLRMATRKLAGTYDAALAPAGINVAQFSLLRTVQRRQPVSLTELGRLAELDRSTIGRNVRVLEKMDLVSLTRGKDQREAMVALSETGRETLDAAAPLWDACQTAVAERLGPQRSEALRDLLSAF</sequence>
<protein>
    <submittedName>
        <fullName evidence="2">MarR family transcriptional regulator</fullName>
    </submittedName>
</protein>
<dbReference type="GO" id="GO:0003700">
    <property type="term" value="F:DNA-binding transcription factor activity"/>
    <property type="evidence" value="ECO:0007669"/>
    <property type="project" value="InterPro"/>
</dbReference>
<dbReference type="EMBL" id="BMCT01000004">
    <property type="protein sequence ID" value="GGF70363.1"/>
    <property type="molecule type" value="Genomic_DNA"/>
</dbReference>
<reference evidence="2" key="2">
    <citation type="submission" date="2020-09" db="EMBL/GenBank/DDBJ databases">
        <authorList>
            <person name="Sun Q."/>
            <person name="Sedlacek I."/>
        </authorList>
    </citation>
    <scope>NUCLEOTIDE SEQUENCE</scope>
    <source>
        <strain evidence="2">CCM 7897</strain>
    </source>
</reference>
<accession>A0A917FEK8</accession>
<gene>
    <name evidence="2" type="ORF">GCM10007301_32670</name>
</gene>
<dbReference type="InterPro" id="IPR036390">
    <property type="entry name" value="WH_DNA-bd_sf"/>
</dbReference>
<dbReference type="RefSeq" id="WP_188580428.1">
    <property type="nucleotide sequence ID" value="NZ_BMCT01000004.1"/>
</dbReference>
<dbReference type="Gene3D" id="1.10.10.10">
    <property type="entry name" value="Winged helix-like DNA-binding domain superfamily/Winged helix DNA-binding domain"/>
    <property type="match status" value="1"/>
</dbReference>
<dbReference type="SMART" id="SM00347">
    <property type="entry name" value="HTH_MARR"/>
    <property type="match status" value="1"/>
</dbReference>
<dbReference type="PROSITE" id="PS50995">
    <property type="entry name" value="HTH_MARR_2"/>
    <property type="match status" value="1"/>
</dbReference>
<reference evidence="2" key="1">
    <citation type="journal article" date="2014" name="Int. J. Syst. Evol. Microbiol.">
        <title>Complete genome sequence of Corynebacterium casei LMG S-19264T (=DSM 44701T), isolated from a smear-ripened cheese.</title>
        <authorList>
            <consortium name="US DOE Joint Genome Institute (JGI-PGF)"/>
            <person name="Walter F."/>
            <person name="Albersmeier A."/>
            <person name="Kalinowski J."/>
            <person name="Ruckert C."/>
        </authorList>
    </citation>
    <scope>NUCLEOTIDE SEQUENCE</scope>
    <source>
        <strain evidence="2">CCM 7897</strain>
    </source>
</reference>
<dbReference type="InterPro" id="IPR039422">
    <property type="entry name" value="MarR/SlyA-like"/>
</dbReference>
<name>A0A917FEK8_9HYPH</name>
<dbReference type="InterPro" id="IPR000835">
    <property type="entry name" value="HTH_MarR-typ"/>
</dbReference>
<dbReference type="Pfam" id="PF12802">
    <property type="entry name" value="MarR_2"/>
    <property type="match status" value="1"/>
</dbReference>
<organism evidence="2 3">
    <name type="scientific">Azorhizobium oxalatiphilum</name>
    <dbReference type="NCBI Taxonomy" id="980631"/>
    <lineage>
        <taxon>Bacteria</taxon>
        <taxon>Pseudomonadati</taxon>
        <taxon>Pseudomonadota</taxon>
        <taxon>Alphaproteobacteria</taxon>
        <taxon>Hyphomicrobiales</taxon>
        <taxon>Xanthobacteraceae</taxon>
        <taxon>Azorhizobium</taxon>
    </lineage>
</organism>
<comment type="caution">
    <text evidence="2">The sequence shown here is derived from an EMBL/GenBank/DDBJ whole genome shotgun (WGS) entry which is preliminary data.</text>
</comment>
<feature type="domain" description="HTH marR-type" evidence="1">
    <location>
        <begin position="3"/>
        <end position="132"/>
    </location>
</feature>
<evidence type="ECO:0000313" key="3">
    <source>
        <dbReference type="Proteomes" id="UP000606044"/>
    </source>
</evidence>
<proteinExistence type="predicted"/>
<dbReference type="AlphaFoldDB" id="A0A917FEK8"/>
<evidence type="ECO:0000259" key="1">
    <source>
        <dbReference type="PROSITE" id="PS50995"/>
    </source>
</evidence>
<dbReference type="SUPFAM" id="SSF46785">
    <property type="entry name" value="Winged helix' DNA-binding domain"/>
    <property type="match status" value="1"/>
</dbReference>
<keyword evidence="3" id="KW-1185">Reference proteome</keyword>
<dbReference type="Proteomes" id="UP000606044">
    <property type="component" value="Unassembled WGS sequence"/>
</dbReference>
<evidence type="ECO:0000313" key="2">
    <source>
        <dbReference type="EMBL" id="GGF70363.1"/>
    </source>
</evidence>
<dbReference type="GO" id="GO:0006950">
    <property type="term" value="P:response to stress"/>
    <property type="evidence" value="ECO:0007669"/>
    <property type="project" value="TreeGrafter"/>
</dbReference>
<dbReference type="InterPro" id="IPR036388">
    <property type="entry name" value="WH-like_DNA-bd_sf"/>
</dbReference>
<dbReference type="PANTHER" id="PTHR33164">
    <property type="entry name" value="TRANSCRIPTIONAL REGULATOR, MARR FAMILY"/>
    <property type="match status" value="1"/>
</dbReference>